<name>A0A0D2BAF9_9EURO</name>
<evidence type="ECO:0008006" key="3">
    <source>
        <dbReference type="Google" id="ProtNLM"/>
    </source>
</evidence>
<keyword evidence="2" id="KW-1185">Reference proteome</keyword>
<dbReference type="RefSeq" id="XP_016235761.1">
    <property type="nucleotide sequence ID" value="XM_016379934.1"/>
</dbReference>
<dbReference type="HOGENOM" id="CLU_107714_1_0_1"/>
<dbReference type="EMBL" id="KN847495">
    <property type="protein sequence ID" value="KIW15545.1"/>
    <property type="molecule type" value="Genomic_DNA"/>
</dbReference>
<evidence type="ECO:0000313" key="2">
    <source>
        <dbReference type="Proteomes" id="UP000053328"/>
    </source>
</evidence>
<protein>
    <recommendedName>
        <fullName evidence="3">SnoaL-like domain-containing protein</fullName>
    </recommendedName>
</protein>
<dbReference type="GeneID" id="27332676"/>
<dbReference type="VEuPathDB" id="FungiDB:PV08_05593"/>
<gene>
    <name evidence="1" type="ORF">PV08_05593</name>
</gene>
<evidence type="ECO:0000313" key="1">
    <source>
        <dbReference type="EMBL" id="KIW15545.1"/>
    </source>
</evidence>
<dbReference type="AlphaFoldDB" id="A0A0D2BAF9"/>
<accession>A0A0D2BAF9</accession>
<dbReference type="Proteomes" id="UP000053328">
    <property type="component" value="Unassembled WGS sequence"/>
</dbReference>
<proteinExistence type="predicted"/>
<sequence>MPSYQSPDSALAHAEWPTTPIPEPIKTLLHSFFELGDSTSPADGARMGTEIFTPDGQIVVNKRVIDGAEEISNSNHGKPPGLQRRKHRIDKIYTCNEMADDLMLFGVVTWTFDDGQTREGRFAARAVVVVSEGRPRLKLYQGWSFEHV</sequence>
<reference evidence="1 2" key="1">
    <citation type="submission" date="2015-01" db="EMBL/GenBank/DDBJ databases">
        <title>The Genome Sequence of Exophiala spinifera CBS89968.</title>
        <authorList>
            <consortium name="The Broad Institute Genomics Platform"/>
            <person name="Cuomo C."/>
            <person name="de Hoog S."/>
            <person name="Gorbushina A."/>
            <person name="Stielow B."/>
            <person name="Teixiera M."/>
            <person name="Abouelleil A."/>
            <person name="Chapman S.B."/>
            <person name="Priest M."/>
            <person name="Young S.K."/>
            <person name="Wortman J."/>
            <person name="Nusbaum C."/>
            <person name="Birren B."/>
        </authorList>
    </citation>
    <scope>NUCLEOTIDE SEQUENCE [LARGE SCALE GENOMIC DNA]</scope>
    <source>
        <strain evidence="1 2">CBS 89968</strain>
    </source>
</reference>
<dbReference type="OrthoDB" id="4119853at2759"/>
<organism evidence="1 2">
    <name type="scientific">Exophiala spinifera</name>
    <dbReference type="NCBI Taxonomy" id="91928"/>
    <lineage>
        <taxon>Eukaryota</taxon>
        <taxon>Fungi</taxon>
        <taxon>Dikarya</taxon>
        <taxon>Ascomycota</taxon>
        <taxon>Pezizomycotina</taxon>
        <taxon>Eurotiomycetes</taxon>
        <taxon>Chaetothyriomycetidae</taxon>
        <taxon>Chaetothyriales</taxon>
        <taxon>Herpotrichiellaceae</taxon>
        <taxon>Exophiala</taxon>
    </lineage>
</organism>